<dbReference type="AlphaFoldDB" id="A0AAV8YSI9"/>
<organism evidence="1 2">
    <name type="scientific">Rhamnusium bicolor</name>
    <dbReference type="NCBI Taxonomy" id="1586634"/>
    <lineage>
        <taxon>Eukaryota</taxon>
        <taxon>Metazoa</taxon>
        <taxon>Ecdysozoa</taxon>
        <taxon>Arthropoda</taxon>
        <taxon>Hexapoda</taxon>
        <taxon>Insecta</taxon>
        <taxon>Pterygota</taxon>
        <taxon>Neoptera</taxon>
        <taxon>Endopterygota</taxon>
        <taxon>Coleoptera</taxon>
        <taxon>Polyphaga</taxon>
        <taxon>Cucujiformia</taxon>
        <taxon>Chrysomeloidea</taxon>
        <taxon>Cerambycidae</taxon>
        <taxon>Lepturinae</taxon>
        <taxon>Rhagiini</taxon>
        <taxon>Rhamnusium</taxon>
    </lineage>
</organism>
<comment type="caution">
    <text evidence="1">The sequence shown here is derived from an EMBL/GenBank/DDBJ whole genome shotgun (WGS) entry which is preliminary data.</text>
</comment>
<accession>A0AAV8YSI9</accession>
<protein>
    <submittedName>
        <fullName evidence="1">Uncharacterized protein</fullName>
    </submittedName>
</protein>
<evidence type="ECO:0000313" key="1">
    <source>
        <dbReference type="EMBL" id="KAJ8953625.1"/>
    </source>
</evidence>
<name>A0AAV8YSI9_9CUCU</name>
<evidence type="ECO:0000313" key="2">
    <source>
        <dbReference type="Proteomes" id="UP001162156"/>
    </source>
</evidence>
<keyword evidence="2" id="KW-1185">Reference proteome</keyword>
<sequence length="61" mass="6850">MIDSLNWVKIRLTLERVQSHFGTYHGNESTATKRRGIYFCKNAKGPSLSLHSASEAARTGR</sequence>
<dbReference type="Proteomes" id="UP001162156">
    <property type="component" value="Unassembled WGS sequence"/>
</dbReference>
<proteinExistence type="predicted"/>
<dbReference type="EMBL" id="JANEYF010001958">
    <property type="protein sequence ID" value="KAJ8953625.1"/>
    <property type="molecule type" value="Genomic_DNA"/>
</dbReference>
<reference evidence="1" key="1">
    <citation type="journal article" date="2023" name="Insect Mol. Biol.">
        <title>Genome sequencing provides insights into the evolution of gene families encoding plant cell wall-degrading enzymes in longhorned beetles.</title>
        <authorList>
            <person name="Shin N.R."/>
            <person name="Okamura Y."/>
            <person name="Kirsch R."/>
            <person name="Pauchet Y."/>
        </authorList>
    </citation>
    <scope>NUCLEOTIDE SEQUENCE</scope>
    <source>
        <strain evidence="1">RBIC_L_NR</strain>
    </source>
</reference>
<gene>
    <name evidence="1" type="ORF">NQ314_007230</name>
</gene>